<evidence type="ECO:0000256" key="1">
    <source>
        <dbReference type="ARBA" id="ARBA00023015"/>
    </source>
</evidence>
<dbReference type="PROSITE" id="PS00552">
    <property type="entry name" value="HTH_MERR_1"/>
    <property type="match status" value="1"/>
</dbReference>
<name>A0A7K1UXF4_9NOCA</name>
<dbReference type="PANTHER" id="PTHR30204">
    <property type="entry name" value="REDOX-CYCLING DRUG-SENSING TRANSCRIPTIONAL ACTIVATOR SOXR"/>
    <property type="match status" value="1"/>
</dbReference>
<dbReference type="PRINTS" id="PR00040">
    <property type="entry name" value="HTHMERR"/>
</dbReference>
<dbReference type="PANTHER" id="PTHR30204:SF94">
    <property type="entry name" value="HEAVY METAL-DEPENDENT TRANSCRIPTIONAL REGULATOR HI_0293-RELATED"/>
    <property type="match status" value="1"/>
</dbReference>
<dbReference type="RefSeq" id="WP_157388029.1">
    <property type="nucleotide sequence ID" value="NZ_WRPP01000002.1"/>
</dbReference>
<evidence type="ECO:0000256" key="4">
    <source>
        <dbReference type="SAM" id="Coils"/>
    </source>
</evidence>
<proteinExistence type="predicted"/>
<evidence type="ECO:0000259" key="5">
    <source>
        <dbReference type="PROSITE" id="PS50937"/>
    </source>
</evidence>
<dbReference type="SUPFAM" id="SSF52833">
    <property type="entry name" value="Thioredoxin-like"/>
    <property type="match status" value="1"/>
</dbReference>
<dbReference type="GO" id="GO:0016491">
    <property type="term" value="F:oxidoreductase activity"/>
    <property type="evidence" value="ECO:0007669"/>
    <property type="project" value="InterPro"/>
</dbReference>
<dbReference type="InterPro" id="IPR000551">
    <property type="entry name" value="MerR-type_HTH_dom"/>
</dbReference>
<keyword evidence="4" id="KW-0175">Coiled coil</keyword>
<reference evidence="6 7" key="1">
    <citation type="submission" date="2019-12" db="EMBL/GenBank/DDBJ databases">
        <title>Nocardia sp. nov. ET3-3 isolated from soil.</title>
        <authorList>
            <person name="Kanchanasin P."/>
            <person name="Tanasupawat S."/>
            <person name="Yuki M."/>
            <person name="Kudo T."/>
        </authorList>
    </citation>
    <scope>NUCLEOTIDE SEQUENCE [LARGE SCALE GENOMIC DNA]</scope>
    <source>
        <strain evidence="6 7">ET3-3</strain>
    </source>
</reference>
<dbReference type="CDD" id="cd03017">
    <property type="entry name" value="PRX_BCP"/>
    <property type="match status" value="1"/>
</dbReference>
<dbReference type="InterPro" id="IPR036249">
    <property type="entry name" value="Thioredoxin-like_sf"/>
</dbReference>
<evidence type="ECO:0000256" key="2">
    <source>
        <dbReference type="ARBA" id="ARBA00023125"/>
    </source>
</evidence>
<keyword evidence="7" id="KW-1185">Reference proteome</keyword>
<dbReference type="GO" id="GO:0003677">
    <property type="term" value="F:DNA binding"/>
    <property type="evidence" value="ECO:0007669"/>
    <property type="project" value="UniProtKB-KW"/>
</dbReference>
<dbReference type="PROSITE" id="PS50937">
    <property type="entry name" value="HTH_MERR_2"/>
    <property type="match status" value="1"/>
</dbReference>
<dbReference type="InterPro" id="IPR009061">
    <property type="entry name" value="DNA-bd_dom_put_sf"/>
</dbReference>
<protein>
    <submittedName>
        <fullName evidence="6">Redoxin family protein</fullName>
    </submittedName>
</protein>
<keyword evidence="1" id="KW-0805">Transcription regulation</keyword>
<dbReference type="Proteomes" id="UP000466794">
    <property type="component" value="Unassembled WGS sequence"/>
</dbReference>
<dbReference type="SUPFAM" id="SSF46955">
    <property type="entry name" value="Putative DNA-binding domain"/>
    <property type="match status" value="1"/>
</dbReference>
<feature type="domain" description="HTH merR-type" evidence="5">
    <location>
        <begin position="1"/>
        <end position="68"/>
    </location>
</feature>
<organism evidence="6 7">
    <name type="scientific">Nocardia terrae</name>
    <dbReference type="NCBI Taxonomy" id="2675851"/>
    <lineage>
        <taxon>Bacteria</taxon>
        <taxon>Bacillati</taxon>
        <taxon>Actinomycetota</taxon>
        <taxon>Actinomycetes</taxon>
        <taxon>Mycobacteriales</taxon>
        <taxon>Nocardiaceae</taxon>
        <taxon>Nocardia</taxon>
    </lineage>
</organism>
<dbReference type="Pfam" id="PF13411">
    <property type="entry name" value="MerR_1"/>
    <property type="match status" value="1"/>
</dbReference>
<evidence type="ECO:0000313" key="7">
    <source>
        <dbReference type="Proteomes" id="UP000466794"/>
    </source>
</evidence>
<dbReference type="EMBL" id="WRPP01000002">
    <property type="protein sequence ID" value="MVU78578.1"/>
    <property type="molecule type" value="Genomic_DNA"/>
</dbReference>
<accession>A0A7K1UXF4</accession>
<evidence type="ECO:0000313" key="6">
    <source>
        <dbReference type="EMBL" id="MVU78578.1"/>
    </source>
</evidence>
<dbReference type="SMART" id="SM00422">
    <property type="entry name" value="HTH_MERR"/>
    <property type="match status" value="1"/>
</dbReference>
<dbReference type="InterPro" id="IPR047057">
    <property type="entry name" value="MerR_fam"/>
</dbReference>
<dbReference type="Gene3D" id="3.40.30.10">
    <property type="entry name" value="Glutaredoxin"/>
    <property type="match status" value="1"/>
</dbReference>
<sequence>MRIGELARLADVSPKAIRRYEALGLVVPARQANGYREYDDDTVRLVREIRVLNRLGIPVEETRPFLECLVAGGEHGDDCPESLAEYHRAIDDLTAQIELLTARRDGLVQRLREAAYRRSVATPAPEVDDLMTLPRDLVVPVDDGATAHLPGLRMPSLALGDTDGARIDLAALGTGRTIIYLYPLTGHPDADIPVGWNEIPGARGCTPQACGFRDHYAELRAAGVQHLYGLSSQTSLYQREVVTRLSLPFTMLSDPDFRLADELSLPTFEFDGTRLYKRQTLVIRDGVIEHVFYPVFPPDQHAGQLLRWLHDNEVTP</sequence>
<feature type="coiled-coil region" evidence="4">
    <location>
        <begin position="83"/>
        <end position="110"/>
    </location>
</feature>
<dbReference type="InterPro" id="IPR013740">
    <property type="entry name" value="Redoxin"/>
</dbReference>
<dbReference type="Pfam" id="PF08534">
    <property type="entry name" value="Redoxin"/>
    <property type="match status" value="1"/>
</dbReference>
<dbReference type="AlphaFoldDB" id="A0A7K1UXF4"/>
<evidence type="ECO:0000256" key="3">
    <source>
        <dbReference type="ARBA" id="ARBA00023163"/>
    </source>
</evidence>
<comment type="caution">
    <text evidence="6">The sequence shown here is derived from an EMBL/GenBank/DDBJ whole genome shotgun (WGS) entry which is preliminary data.</text>
</comment>
<keyword evidence="2" id="KW-0238">DNA-binding</keyword>
<dbReference type="GO" id="GO:0003700">
    <property type="term" value="F:DNA-binding transcription factor activity"/>
    <property type="evidence" value="ECO:0007669"/>
    <property type="project" value="InterPro"/>
</dbReference>
<dbReference type="Gene3D" id="1.10.1660.10">
    <property type="match status" value="1"/>
</dbReference>
<keyword evidence="3" id="KW-0804">Transcription</keyword>
<gene>
    <name evidence="6" type="ORF">GPX89_15140</name>
</gene>